<dbReference type="OrthoDB" id="5374569at2759"/>
<evidence type="ECO:0000313" key="3">
    <source>
        <dbReference type="Proteomes" id="UP000053317"/>
    </source>
</evidence>
<sequence>MSSASLDDFDLTDVLRYMRPGYDADDLYRMVEDEFYDIAQKYTSHLHYAEYQRLKTQTKQSAFQKTLAMKRPVDGKTVLDMATKKKQEAVEQANRTNQAVKNLTSKARNNAGTDEESEDLVEEADRDPWVGTSLHGLMSGEPRKSTALVGLDGVRSHTKAAKGFGSPRKNRSTKPRFQPSSSRQDSHTYPNGRGIPIDVQDEDSDDLSTLPLPPPPSIKPASWKDDEKRQPASTDIERKTKLIKQIFSSPSKVSSSHNTTLPVQQEYEPQSPTAHLKPKPIKSNAGPSTSNSNLSTSTRPRRSAIAFLDDWDDDILPYKSRLNDRPKTTAASPPQGSNREGLGYKDKKGKGKEKAKFDEIPLFLG</sequence>
<feature type="compositionally biased region" description="Acidic residues" evidence="1">
    <location>
        <begin position="113"/>
        <end position="125"/>
    </location>
</feature>
<feature type="compositionally biased region" description="Polar residues" evidence="1">
    <location>
        <begin position="93"/>
        <end position="112"/>
    </location>
</feature>
<comment type="caution">
    <text evidence="2">The sequence shown here is derived from an EMBL/GenBank/DDBJ whole genome shotgun (WGS) entry which is preliminary data.</text>
</comment>
<reference evidence="2 3" key="1">
    <citation type="submission" date="2015-05" db="EMBL/GenBank/DDBJ databases">
        <title>Distinctive expansion of gene families associated with plant cell wall degradation and secondary metabolism in the genomes of grapevine trunk pathogens.</title>
        <authorList>
            <person name="Lawrence D.P."/>
            <person name="Travadon R."/>
            <person name="Rolshausen P.E."/>
            <person name="Baumgartner K."/>
        </authorList>
    </citation>
    <scope>NUCLEOTIDE SEQUENCE [LARGE SCALE GENOMIC DNA]</scope>
    <source>
        <strain evidence="2">UCRPC4</strain>
    </source>
</reference>
<feature type="compositionally biased region" description="Polar residues" evidence="1">
    <location>
        <begin position="246"/>
        <end position="273"/>
    </location>
</feature>
<feature type="region of interest" description="Disordered" evidence="1">
    <location>
        <begin position="316"/>
        <end position="365"/>
    </location>
</feature>
<accession>A0A0G2FSP8</accession>
<dbReference type="EMBL" id="LCWF01000201">
    <property type="protein sequence ID" value="KKY14918.1"/>
    <property type="molecule type" value="Genomic_DNA"/>
</dbReference>
<feature type="compositionally biased region" description="Low complexity" evidence="1">
    <location>
        <begin position="287"/>
        <end position="298"/>
    </location>
</feature>
<feature type="compositionally biased region" description="Basic and acidic residues" evidence="1">
    <location>
        <begin position="342"/>
        <end position="359"/>
    </location>
</feature>
<dbReference type="Proteomes" id="UP000053317">
    <property type="component" value="Unassembled WGS sequence"/>
</dbReference>
<name>A0A0G2FSP8_PHACM</name>
<feature type="compositionally biased region" description="Basic and acidic residues" evidence="1">
    <location>
        <begin position="222"/>
        <end position="240"/>
    </location>
</feature>
<feature type="compositionally biased region" description="Polar residues" evidence="1">
    <location>
        <begin position="178"/>
        <end position="189"/>
    </location>
</feature>
<gene>
    <name evidence="2" type="ORF">UCRPC4_g06573</name>
</gene>
<feature type="compositionally biased region" description="Polar residues" evidence="1">
    <location>
        <begin position="329"/>
        <end position="338"/>
    </location>
</feature>
<organism evidence="2 3">
    <name type="scientific">Phaeomoniella chlamydospora</name>
    <name type="common">Phaeoacremonium chlamydosporum</name>
    <dbReference type="NCBI Taxonomy" id="158046"/>
    <lineage>
        <taxon>Eukaryota</taxon>
        <taxon>Fungi</taxon>
        <taxon>Dikarya</taxon>
        <taxon>Ascomycota</taxon>
        <taxon>Pezizomycotina</taxon>
        <taxon>Eurotiomycetes</taxon>
        <taxon>Chaetothyriomycetidae</taxon>
        <taxon>Phaeomoniellales</taxon>
        <taxon>Phaeomoniellaceae</taxon>
        <taxon>Phaeomoniella</taxon>
    </lineage>
</organism>
<dbReference type="AlphaFoldDB" id="A0A0G2FSP8"/>
<evidence type="ECO:0000256" key="1">
    <source>
        <dbReference type="SAM" id="MobiDB-lite"/>
    </source>
</evidence>
<feature type="region of interest" description="Disordered" evidence="1">
    <location>
        <begin position="85"/>
        <end position="301"/>
    </location>
</feature>
<protein>
    <submittedName>
        <fullName evidence="2">Uncharacterized protein</fullName>
    </submittedName>
</protein>
<proteinExistence type="predicted"/>
<reference evidence="2 3" key="2">
    <citation type="submission" date="2015-05" db="EMBL/GenBank/DDBJ databases">
        <authorList>
            <person name="Morales-Cruz A."/>
            <person name="Amrine K.C."/>
            <person name="Cantu D."/>
        </authorList>
    </citation>
    <scope>NUCLEOTIDE SEQUENCE [LARGE SCALE GENOMIC DNA]</scope>
    <source>
        <strain evidence="2">UCRPC4</strain>
    </source>
</reference>
<evidence type="ECO:0000313" key="2">
    <source>
        <dbReference type="EMBL" id="KKY14918.1"/>
    </source>
</evidence>
<keyword evidence="3" id="KW-1185">Reference proteome</keyword>